<keyword evidence="1" id="KW-0808">Transferase</keyword>
<comment type="caution">
    <text evidence="1">The sequence shown here is derived from an EMBL/GenBank/DDBJ whole genome shotgun (WGS) entry which is preliminary data.</text>
</comment>
<keyword evidence="1" id="KW-0436">Ligase</keyword>
<protein>
    <submittedName>
        <fullName evidence="1">Glutamate-ammonia-ligase adenylyltransferase</fullName>
    </submittedName>
</protein>
<dbReference type="HOGENOM" id="CLU_2858641_0_0_5"/>
<organism evidence="1 2">
    <name type="scientific">Bartonella koehlerae C-29</name>
    <dbReference type="NCBI Taxonomy" id="1134510"/>
    <lineage>
        <taxon>Bacteria</taxon>
        <taxon>Pseudomonadati</taxon>
        <taxon>Pseudomonadota</taxon>
        <taxon>Alphaproteobacteria</taxon>
        <taxon>Hyphomicrobiales</taxon>
        <taxon>Bartonellaceae</taxon>
        <taxon>Bartonella</taxon>
    </lineage>
</organism>
<dbReference type="InterPro" id="IPR023057">
    <property type="entry name" value="GlnE"/>
</dbReference>
<keyword evidence="2" id="KW-1185">Reference proteome</keyword>
<dbReference type="EMBL" id="AHPL01000007">
    <property type="protein sequence ID" value="KEC55413.1"/>
    <property type="molecule type" value="Genomic_DNA"/>
</dbReference>
<dbReference type="eggNOG" id="COG1391">
    <property type="taxonomic scope" value="Bacteria"/>
</dbReference>
<sequence>MIKARPVASDKRAGFNFLKELFLYVWRKYLDYAAIADIHSIKRQIHAYKNYSQIAAYGHNIKLG</sequence>
<dbReference type="Proteomes" id="UP000027015">
    <property type="component" value="Unassembled WGS sequence"/>
</dbReference>
<dbReference type="GO" id="GO:0005829">
    <property type="term" value="C:cytosol"/>
    <property type="evidence" value="ECO:0007669"/>
    <property type="project" value="TreeGrafter"/>
</dbReference>
<dbReference type="GO" id="GO:0016874">
    <property type="term" value="F:ligase activity"/>
    <property type="evidence" value="ECO:0007669"/>
    <property type="project" value="UniProtKB-KW"/>
</dbReference>
<proteinExistence type="predicted"/>
<evidence type="ECO:0000313" key="1">
    <source>
        <dbReference type="EMBL" id="KEC55413.1"/>
    </source>
</evidence>
<gene>
    <name evidence="1" type="ORF">O9A_00693</name>
</gene>
<accession>A0A067WF12</accession>
<name>A0A067WF12_9HYPH</name>
<dbReference type="PATRIC" id="fig|1134510.3.peg.804"/>
<dbReference type="GO" id="GO:0008882">
    <property type="term" value="F:[glutamate-ammonia-ligase] adenylyltransferase activity"/>
    <property type="evidence" value="ECO:0007669"/>
    <property type="project" value="InterPro"/>
</dbReference>
<dbReference type="AlphaFoldDB" id="A0A067WF12"/>
<evidence type="ECO:0000313" key="2">
    <source>
        <dbReference type="Proteomes" id="UP000027015"/>
    </source>
</evidence>
<dbReference type="PANTHER" id="PTHR30621">
    <property type="entry name" value="GLUTAMINE SYNTHETASE ADENYLYLTRANSFERASE"/>
    <property type="match status" value="1"/>
</dbReference>
<dbReference type="PANTHER" id="PTHR30621:SF0">
    <property type="entry name" value="BIFUNCTIONAL GLUTAMINE SYNTHETASE ADENYLYLTRANSFERASE_ADENYLYL-REMOVING ENZYME"/>
    <property type="match status" value="1"/>
</dbReference>
<keyword evidence="1" id="KW-0548">Nucleotidyltransferase</keyword>
<reference evidence="1 2" key="1">
    <citation type="submission" date="2012-04" db="EMBL/GenBank/DDBJ databases">
        <title>The Genome Sequence of Bartonella koehlerae C-29.</title>
        <authorList>
            <consortium name="The Broad Institute Genome Sequencing Platform"/>
            <consortium name="The Broad Institute Genome Sequencing Center for Infectious Disease"/>
            <person name="Feldgarden M."/>
            <person name="Kirby J."/>
            <person name="Kosoy M."/>
            <person name="Birtles R."/>
            <person name="Probert W.S."/>
            <person name="Chiaraviglio L."/>
            <person name="Walker B."/>
            <person name="Young S.K."/>
            <person name="Zeng Q."/>
            <person name="Gargeya S."/>
            <person name="Fitzgerald M."/>
            <person name="Haas B."/>
            <person name="Abouelleil A."/>
            <person name="Alvarado L."/>
            <person name="Arachchi H.M."/>
            <person name="Berlin A.M."/>
            <person name="Chapman S.B."/>
            <person name="Goldberg J."/>
            <person name="Griggs A."/>
            <person name="Gujja S."/>
            <person name="Hansen M."/>
            <person name="Howarth C."/>
            <person name="Imamovic A."/>
            <person name="Larimer J."/>
            <person name="McCowen C."/>
            <person name="Montmayeur A."/>
            <person name="Murphy C."/>
            <person name="Neiman D."/>
            <person name="Pearson M."/>
            <person name="Priest M."/>
            <person name="Roberts A."/>
            <person name="Saif S."/>
            <person name="Shea T."/>
            <person name="Sisk P."/>
            <person name="Sykes S."/>
            <person name="Wortman J."/>
            <person name="Nusbaum C."/>
            <person name="Birren B."/>
        </authorList>
    </citation>
    <scope>NUCLEOTIDE SEQUENCE [LARGE SCALE GENOMIC DNA]</scope>
    <source>
        <strain evidence="1 2">C-29</strain>
    </source>
</reference>
<dbReference type="GO" id="GO:0000820">
    <property type="term" value="P:regulation of glutamine family amino acid metabolic process"/>
    <property type="evidence" value="ECO:0007669"/>
    <property type="project" value="TreeGrafter"/>
</dbReference>
<dbReference type="STRING" id="1134510.O9A_00693"/>